<evidence type="ECO:0000313" key="1">
    <source>
        <dbReference type="EMBL" id="ETO67976.1"/>
    </source>
</evidence>
<accession>A0A080ZMW5</accession>
<sequence length="450" mass="50292">MGAALTSYNLSDPQHQQLLGEYVDHSRKTVNECAHIFRGSLGTYDDQNHTPASCLDAPKPAYPRHIQLTQFEEVFGMLVADPEPHFRFFHHGKIVAADTKPKAEATVCTHRVFCAVALLMKADLHSKVDFILRLYADIAGELTSEAKSSLLKDFFTSVEVVFQLADSISGSVITSVEKAFWSDDPGKLITMRELYDVCLTNPQISGMLHSVHTLTEAFSTSRRQEKLHRRERKIHSQQLPVHQGGDSNSARLKSIARSMSSAALPRASLLWDLKAADYGSFWQKPELLQIRASETCAHALKIMVRVDTQHILVVESSDSTQSETCRLIGLVSTEKLLLYFLHFLAPGFQSSTAKPYEHTRTRAEEAIRQFGTAPLRDVVRFHFTERAPLLSIIRDDEAFFSVLLRFACGESSLAVAQNYSSDPEAVLGCLTVHDMLAWLDEDLTLLSKTA</sequence>
<organism evidence="1 2">
    <name type="scientific">Phytophthora nicotianae P1976</name>
    <dbReference type="NCBI Taxonomy" id="1317066"/>
    <lineage>
        <taxon>Eukaryota</taxon>
        <taxon>Sar</taxon>
        <taxon>Stramenopiles</taxon>
        <taxon>Oomycota</taxon>
        <taxon>Peronosporomycetes</taxon>
        <taxon>Peronosporales</taxon>
        <taxon>Peronosporaceae</taxon>
        <taxon>Phytophthora</taxon>
    </lineage>
</organism>
<dbReference type="EMBL" id="ANJA01002802">
    <property type="protein sequence ID" value="ETO67976.1"/>
    <property type="molecule type" value="Genomic_DNA"/>
</dbReference>
<dbReference type="OrthoDB" id="72239at2759"/>
<dbReference type="InterPro" id="IPR046342">
    <property type="entry name" value="CBS_dom_sf"/>
</dbReference>
<gene>
    <name evidence="1" type="ORF">F444_15160</name>
</gene>
<dbReference type="Gene3D" id="3.10.580.10">
    <property type="entry name" value="CBS-domain"/>
    <property type="match status" value="1"/>
</dbReference>
<evidence type="ECO:0000313" key="2">
    <source>
        <dbReference type="Proteomes" id="UP000028582"/>
    </source>
</evidence>
<dbReference type="AlphaFoldDB" id="A0A080ZMW5"/>
<evidence type="ECO:0008006" key="3">
    <source>
        <dbReference type="Google" id="ProtNLM"/>
    </source>
</evidence>
<dbReference type="Proteomes" id="UP000028582">
    <property type="component" value="Unassembled WGS sequence"/>
</dbReference>
<comment type="caution">
    <text evidence="1">The sequence shown here is derived from an EMBL/GenBank/DDBJ whole genome shotgun (WGS) entry which is preliminary data.</text>
</comment>
<name>A0A080ZMW5_PHYNI</name>
<proteinExistence type="predicted"/>
<reference evidence="1 2" key="1">
    <citation type="submission" date="2013-11" db="EMBL/GenBank/DDBJ databases">
        <title>The Genome Sequence of Phytophthora parasitica P1976.</title>
        <authorList>
            <consortium name="The Broad Institute Genomics Platform"/>
            <person name="Russ C."/>
            <person name="Tyler B."/>
            <person name="Panabieres F."/>
            <person name="Shan W."/>
            <person name="Tripathy S."/>
            <person name="Grunwald N."/>
            <person name="Machado M."/>
            <person name="Johnson C.S."/>
            <person name="Walker B."/>
            <person name="Young S."/>
            <person name="Zeng Q."/>
            <person name="Gargeya S."/>
            <person name="Fitzgerald M."/>
            <person name="Haas B."/>
            <person name="Abouelleil A."/>
            <person name="Allen A.W."/>
            <person name="Alvarado L."/>
            <person name="Arachchi H.M."/>
            <person name="Berlin A.M."/>
            <person name="Chapman S.B."/>
            <person name="Gainer-Dewar J."/>
            <person name="Goldberg J."/>
            <person name="Griggs A."/>
            <person name="Gujja S."/>
            <person name="Hansen M."/>
            <person name="Howarth C."/>
            <person name="Imamovic A."/>
            <person name="Ireland A."/>
            <person name="Larimer J."/>
            <person name="McCowan C."/>
            <person name="Murphy C."/>
            <person name="Pearson M."/>
            <person name="Poon T.W."/>
            <person name="Priest M."/>
            <person name="Roberts A."/>
            <person name="Saif S."/>
            <person name="Shea T."/>
            <person name="Sisk P."/>
            <person name="Sykes S."/>
            <person name="Wortman J."/>
            <person name="Nusbaum C."/>
            <person name="Birren B."/>
        </authorList>
    </citation>
    <scope>NUCLEOTIDE SEQUENCE [LARGE SCALE GENOMIC DNA]</scope>
    <source>
        <strain evidence="1 2">P1976</strain>
    </source>
</reference>
<protein>
    <recommendedName>
        <fullName evidence="3">CBS domain-containing protein</fullName>
    </recommendedName>
</protein>